<dbReference type="GO" id="GO:0008171">
    <property type="term" value="F:O-methyltransferase activity"/>
    <property type="evidence" value="ECO:0007669"/>
    <property type="project" value="TreeGrafter"/>
</dbReference>
<keyword evidence="3" id="KW-1185">Reference proteome</keyword>
<keyword evidence="2" id="KW-0489">Methyltransferase</keyword>
<sequence>MIFFNKIISRLNNLLQNKGRLDKLKSTPAKNLKLGHIDSLELLELVNLESEIKVIVDIGANAGTWTLLAKSIFPNSYIYAFEPLRLCENEFNKNTQNLKHIKLYPYAVGNENIASKINLSSFADASSILSSTQVLSDEFQITEIEKLDIEIVKLDDFLKQENLLQPDLIKLDIQGYELEALKGATAILQHTKYIIMEVSFIEYYKNQPLFEEVILFMNSHNFKVKAFGQNIPKGKNLSQIDILFAKHKA</sequence>
<dbReference type="NCBIfam" id="TIGR01444">
    <property type="entry name" value="fkbM_fam"/>
    <property type="match status" value="1"/>
</dbReference>
<dbReference type="Proteomes" id="UP000309488">
    <property type="component" value="Unassembled WGS sequence"/>
</dbReference>
<proteinExistence type="predicted"/>
<evidence type="ECO:0000313" key="2">
    <source>
        <dbReference type="EMBL" id="TKC08181.1"/>
    </source>
</evidence>
<dbReference type="EMBL" id="SWBR01000003">
    <property type="protein sequence ID" value="TKC08181.1"/>
    <property type="molecule type" value="Genomic_DNA"/>
</dbReference>
<gene>
    <name evidence="2" type="ORF">FA048_13565</name>
</gene>
<dbReference type="GO" id="GO:0032259">
    <property type="term" value="P:methylation"/>
    <property type="evidence" value="ECO:0007669"/>
    <property type="project" value="UniProtKB-KW"/>
</dbReference>
<dbReference type="InterPro" id="IPR006342">
    <property type="entry name" value="FkbM_mtfrase"/>
</dbReference>
<dbReference type="PANTHER" id="PTHR36973">
    <property type="entry name" value="SLL1456 PROTEIN-RELATED"/>
    <property type="match status" value="1"/>
</dbReference>
<dbReference type="InterPro" id="IPR029063">
    <property type="entry name" value="SAM-dependent_MTases_sf"/>
</dbReference>
<accession>A0A4U1CRD9</accession>
<evidence type="ECO:0000259" key="1">
    <source>
        <dbReference type="Pfam" id="PF05050"/>
    </source>
</evidence>
<evidence type="ECO:0000313" key="3">
    <source>
        <dbReference type="Proteomes" id="UP000309488"/>
    </source>
</evidence>
<dbReference type="PANTHER" id="PTHR36973:SF4">
    <property type="entry name" value="NODULATION PROTEIN"/>
    <property type="match status" value="1"/>
</dbReference>
<comment type="caution">
    <text evidence="2">The sequence shown here is derived from an EMBL/GenBank/DDBJ whole genome shotgun (WGS) entry which is preliminary data.</text>
</comment>
<protein>
    <submittedName>
        <fullName evidence="2">FkbM family methyltransferase</fullName>
    </submittedName>
</protein>
<keyword evidence="2" id="KW-0808">Transferase</keyword>
<dbReference type="Gene3D" id="3.40.50.150">
    <property type="entry name" value="Vaccinia Virus protein VP39"/>
    <property type="match status" value="1"/>
</dbReference>
<reference evidence="2 3" key="1">
    <citation type="submission" date="2019-04" db="EMBL/GenBank/DDBJ databases">
        <title>Pedobacter sp. RP-3-22 sp. nov., isolated from Arctic soil.</title>
        <authorList>
            <person name="Dahal R.H."/>
            <person name="Kim D.-U."/>
        </authorList>
    </citation>
    <scope>NUCLEOTIDE SEQUENCE [LARGE SCALE GENOMIC DNA]</scope>
    <source>
        <strain evidence="2 3">RP-3-22</strain>
    </source>
</reference>
<feature type="domain" description="Methyltransferase FkbM" evidence="1">
    <location>
        <begin position="57"/>
        <end position="223"/>
    </location>
</feature>
<dbReference type="SUPFAM" id="SSF53335">
    <property type="entry name" value="S-adenosyl-L-methionine-dependent methyltransferases"/>
    <property type="match status" value="1"/>
</dbReference>
<dbReference type="OrthoDB" id="9812600at2"/>
<dbReference type="Pfam" id="PF05050">
    <property type="entry name" value="Methyltransf_21"/>
    <property type="match status" value="1"/>
</dbReference>
<name>A0A4U1CRD9_9SPHI</name>
<organism evidence="2 3">
    <name type="scientific">Pedobacter polaris</name>
    <dbReference type="NCBI Taxonomy" id="2571273"/>
    <lineage>
        <taxon>Bacteria</taxon>
        <taxon>Pseudomonadati</taxon>
        <taxon>Bacteroidota</taxon>
        <taxon>Sphingobacteriia</taxon>
        <taxon>Sphingobacteriales</taxon>
        <taxon>Sphingobacteriaceae</taxon>
        <taxon>Pedobacter</taxon>
    </lineage>
</organism>
<dbReference type="InterPro" id="IPR053188">
    <property type="entry name" value="FkbM_Methyltransferase"/>
</dbReference>
<dbReference type="AlphaFoldDB" id="A0A4U1CRD9"/>